<reference evidence="5" key="1">
    <citation type="journal article" date="2017" name="Nat. Commun.">
        <title>The asparagus genome sheds light on the origin and evolution of a young Y chromosome.</title>
        <authorList>
            <person name="Harkess A."/>
            <person name="Zhou J."/>
            <person name="Xu C."/>
            <person name="Bowers J.E."/>
            <person name="Van der Hulst R."/>
            <person name="Ayyampalayam S."/>
            <person name="Mercati F."/>
            <person name="Riccardi P."/>
            <person name="McKain M.R."/>
            <person name="Kakrana A."/>
            <person name="Tang H."/>
            <person name="Ray J."/>
            <person name="Groenendijk J."/>
            <person name="Arikit S."/>
            <person name="Mathioni S.M."/>
            <person name="Nakano M."/>
            <person name="Shan H."/>
            <person name="Telgmann-Rauber A."/>
            <person name="Kanno A."/>
            <person name="Yue Z."/>
            <person name="Chen H."/>
            <person name="Li W."/>
            <person name="Chen Y."/>
            <person name="Xu X."/>
            <person name="Zhang Y."/>
            <person name="Luo S."/>
            <person name="Chen H."/>
            <person name="Gao J."/>
            <person name="Mao Z."/>
            <person name="Pires J.C."/>
            <person name="Luo M."/>
            <person name="Kudrna D."/>
            <person name="Wing R.A."/>
            <person name="Meyers B.C."/>
            <person name="Yi K."/>
            <person name="Kong H."/>
            <person name="Lavrijsen P."/>
            <person name="Sunseri F."/>
            <person name="Falavigna A."/>
            <person name="Ye Y."/>
            <person name="Leebens-Mack J.H."/>
            <person name="Chen G."/>
        </authorList>
    </citation>
    <scope>NUCLEOTIDE SEQUENCE [LARGE SCALE GENOMIC DNA]</scope>
    <source>
        <strain evidence="5">cv. DH0086</strain>
    </source>
</reference>
<dbReference type="InterPro" id="IPR001789">
    <property type="entry name" value="Sig_transdc_resp-reg_receiver"/>
</dbReference>
<dbReference type="InterPro" id="IPR011006">
    <property type="entry name" value="CheY-like_superfamily"/>
</dbReference>
<evidence type="ECO:0000259" key="3">
    <source>
        <dbReference type="PROSITE" id="PS50110"/>
    </source>
</evidence>
<dbReference type="GO" id="GO:0009736">
    <property type="term" value="P:cytokinin-activated signaling pathway"/>
    <property type="evidence" value="ECO:0007669"/>
    <property type="project" value="InterPro"/>
</dbReference>
<comment type="caution">
    <text evidence="2">Lacks conserved residue(s) required for the propagation of feature annotation.</text>
</comment>
<dbReference type="EMBL" id="CM007386">
    <property type="protein sequence ID" value="ONK66356.1"/>
    <property type="molecule type" value="Genomic_DNA"/>
</dbReference>
<proteinExistence type="predicted"/>
<dbReference type="InterPro" id="IPR045279">
    <property type="entry name" value="ARR-like"/>
</dbReference>
<dbReference type="Proteomes" id="UP000243459">
    <property type="component" value="Chromosome 6"/>
</dbReference>
<dbReference type="PANTHER" id="PTHR43874:SF146">
    <property type="entry name" value="TWO-COMPONENT RESPONSE REGULATOR-LIKE APRR9"/>
    <property type="match status" value="1"/>
</dbReference>
<protein>
    <recommendedName>
        <fullName evidence="3">Response regulatory domain-containing protein</fullName>
    </recommendedName>
</protein>
<accession>A0A5P1EKD4</accession>
<keyword evidence="1" id="KW-0902">Two-component regulatory system</keyword>
<organism evidence="4 5">
    <name type="scientific">Asparagus officinalis</name>
    <name type="common">Garden asparagus</name>
    <dbReference type="NCBI Taxonomy" id="4686"/>
    <lineage>
        <taxon>Eukaryota</taxon>
        <taxon>Viridiplantae</taxon>
        <taxon>Streptophyta</taxon>
        <taxon>Embryophyta</taxon>
        <taxon>Tracheophyta</taxon>
        <taxon>Spermatophyta</taxon>
        <taxon>Magnoliopsida</taxon>
        <taxon>Liliopsida</taxon>
        <taxon>Asparagales</taxon>
        <taxon>Asparagaceae</taxon>
        <taxon>Asparagoideae</taxon>
        <taxon>Asparagus</taxon>
    </lineage>
</organism>
<dbReference type="Pfam" id="PF00072">
    <property type="entry name" value="Response_reg"/>
    <property type="match status" value="1"/>
</dbReference>
<dbReference type="PROSITE" id="PS50110">
    <property type="entry name" value="RESPONSE_REGULATORY"/>
    <property type="match status" value="1"/>
</dbReference>
<dbReference type="Gramene" id="ONK66356">
    <property type="protein sequence ID" value="ONK66356"/>
    <property type="gene ID" value="A4U43_C06F6880"/>
</dbReference>
<dbReference type="Gene3D" id="3.40.50.2300">
    <property type="match status" value="1"/>
</dbReference>
<dbReference type="GO" id="GO:0000160">
    <property type="term" value="P:phosphorelay signal transduction system"/>
    <property type="evidence" value="ECO:0007669"/>
    <property type="project" value="UniProtKB-KW"/>
</dbReference>
<evidence type="ECO:0000313" key="4">
    <source>
        <dbReference type="EMBL" id="ONK66356.1"/>
    </source>
</evidence>
<evidence type="ECO:0000256" key="2">
    <source>
        <dbReference type="PROSITE-ProRule" id="PRU00169"/>
    </source>
</evidence>
<sequence length="240" mass="27404">MMLVVAVSDGQKTWEIVRERPGSINVVLVEVEVPSISGTSLLSMIMDHEGCKHIPVIMMSFNNSVNIVFNCMLKGAADFLMKPVRKNELRNLWQHVWRRQTLNDGIGNKGVHQDDNAMKTFEDNPRKAKQLVVDQYLQCISIKKTVRKGVMPNYEPRENSAKNDNLYYTQEVVSCDEEFSCSPLYYTQEVVSCDEEFSCSPDSTPLQELSLSRYNHSQVEKKEKNECRILNHSSSSAFSL</sequence>
<feature type="domain" description="Response regulatory" evidence="3">
    <location>
        <begin position="1"/>
        <end position="97"/>
    </location>
</feature>
<gene>
    <name evidence="4" type="ORF">A4U43_C06F6880</name>
</gene>
<dbReference type="PANTHER" id="PTHR43874">
    <property type="entry name" value="TWO-COMPONENT RESPONSE REGULATOR"/>
    <property type="match status" value="1"/>
</dbReference>
<keyword evidence="5" id="KW-1185">Reference proteome</keyword>
<name>A0A5P1EKD4_ASPOF</name>
<evidence type="ECO:0000313" key="5">
    <source>
        <dbReference type="Proteomes" id="UP000243459"/>
    </source>
</evidence>
<dbReference type="SUPFAM" id="SSF52172">
    <property type="entry name" value="CheY-like"/>
    <property type="match status" value="1"/>
</dbReference>
<dbReference type="AlphaFoldDB" id="A0A5P1EKD4"/>
<evidence type="ECO:0000256" key="1">
    <source>
        <dbReference type="ARBA" id="ARBA00023012"/>
    </source>
</evidence>